<dbReference type="SUPFAM" id="SSF57440">
    <property type="entry name" value="Kringle-like"/>
    <property type="match status" value="2"/>
</dbReference>
<keyword evidence="9 14" id="KW-0720">Serine protease</keyword>
<keyword evidence="5 18" id="KW-0420">Kringle</keyword>
<dbReference type="InterPro" id="IPR043504">
    <property type="entry name" value="Peptidase_S1_PA_chymotrypsin"/>
</dbReference>
<evidence type="ECO:0000259" key="22">
    <source>
        <dbReference type="PROSITE" id="PS50240"/>
    </source>
</evidence>
<feature type="active site" description="Charge relay system" evidence="15">
    <location>
        <position position="423"/>
    </location>
</feature>
<dbReference type="InterPro" id="IPR001254">
    <property type="entry name" value="Trypsin_dom"/>
</dbReference>
<feature type="disulfide bond" evidence="16">
    <location>
        <begin position="82"/>
        <end position="93"/>
    </location>
</feature>
<keyword evidence="8 14" id="KW-0378">Hydrolase</keyword>
<feature type="disulfide bond" evidence="16 17">
    <location>
        <begin position="106"/>
        <end position="115"/>
    </location>
</feature>
<evidence type="ECO:0000256" key="3">
    <source>
        <dbReference type="ARBA" id="ARBA00022525"/>
    </source>
</evidence>
<dbReference type="InterPro" id="IPR000001">
    <property type="entry name" value="Kringle"/>
</dbReference>
<feature type="disulfide bond" evidence="16">
    <location>
        <begin position="233"/>
        <end position="275"/>
    </location>
</feature>
<feature type="active site" description="Charge relay system" evidence="15">
    <location>
        <position position="524"/>
    </location>
</feature>
<evidence type="ECO:0000256" key="4">
    <source>
        <dbReference type="ARBA" id="ARBA00022536"/>
    </source>
</evidence>
<reference evidence="23" key="1">
    <citation type="submission" date="2025-08" db="UniProtKB">
        <authorList>
            <consortium name="Ensembl"/>
        </authorList>
    </citation>
    <scope>IDENTIFICATION</scope>
</reference>
<evidence type="ECO:0000256" key="13">
    <source>
        <dbReference type="ARBA" id="ARBA00036320"/>
    </source>
</evidence>
<dbReference type="PROSITE" id="PS00135">
    <property type="entry name" value="TRYPSIN_SER"/>
    <property type="match status" value="1"/>
</dbReference>
<feature type="domain" description="Kringle" evidence="21">
    <location>
        <begin position="211"/>
        <end position="293"/>
    </location>
</feature>
<evidence type="ECO:0000256" key="1">
    <source>
        <dbReference type="ARBA" id="ARBA00001538"/>
    </source>
</evidence>
<proteinExistence type="inferred from homology"/>
<dbReference type="InterPro" id="IPR013806">
    <property type="entry name" value="Kringle-like"/>
</dbReference>
<feature type="disulfide bond" evidence="16">
    <location>
        <begin position="367"/>
        <end position="436"/>
    </location>
</feature>
<keyword evidence="11" id="KW-0325">Glycoprotein</keyword>
<dbReference type="GO" id="GO:0033993">
    <property type="term" value="P:response to lipid"/>
    <property type="evidence" value="ECO:0007669"/>
    <property type="project" value="UniProtKB-ARBA"/>
</dbReference>
<evidence type="ECO:0000256" key="5">
    <source>
        <dbReference type="ARBA" id="ARBA00022572"/>
    </source>
</evidence>
<comment type="caution">
    <text evidence="17">Lacks conserved residue(s) required for the propagation of feature annotation.</text>
</comment>
<dbReference type="PROSITE" id="PS00022">
    <property type="entry name" value="EGF_1"/>
    <property type="match status" value="1"/>
</dbReference>
<dbReference type="STRING" id="1676925.ENSPKIP00000014608"/>
<feature type="signal peptide" evidence="19">
    <location>
        <begin position="1"/>
        <end position="19"/>
    </location>
</feature>
<evidence type="ECO:0000256" key="19">
    <source>
        <dbReference type="SAM" id="SignalP"/>
    </source>
</evidence>
<dbReference type="SUPFAM" id="SSF50494">
    <property type="entry name" value="Trypsin-like serine proteases"/>
    <property type="match status" value="1"/>
</dbReference>
<reference evidence="23" key="2">
    <citation type="submission" date="2025-09" db="UniProtKB">
        <authorList>
            <consortium name="Ensembl"/>
        </authorList>
    </citation>
    <scope>IDENTIFICATION</scope>
</reference>
<dbReference type="InterPro" id="IPR050127">
    <property type="entry name" value="Serine_Proteases_S1"/>
</dbReference>
<evidence type="ECO:0000313" key="24">
    <source>
        <dbReference type="Proteomes" id="UP000261540"/>
    </source>
</evidence>
<keyword evidence="3 14" id="KW-0964">Secreted</keyword>
<keyword evidence="12 14" id="KW-0617">Plasminogen activation</keyword>
<dbReference type="GO" id="GO:0004252">
    <property type="term" value="F:serine-type endopeptidase activity"/>
    <property type="evidence" value="ECO:0007669"/>
    <property type="project" value="UniProtKB-UniRule"/>
</dbReference>
<feature type="disulfide bond" evidence="16">
    <location>
        <begin position="264"/>
        <end position="288"/>
    </location>
</feature>
<dbReference type="FunFam" id="2.40.20.10:FF:000001">
    <property type="entry name" value="Urokinase-type plasminogen activator"/>
    <property type="match status" value="2"/>
</dbReference>
<dbReference type="PRINTS" id="PR00018">
    <property type="entry name" value="KRINGLE"/>
</dbReference>
<dbReference type="Ensembl" id="ENSPKIT00000039058.1">
    <property type="protein sequence ID" value="ENSPKIP00000014608.1"/>
    <property type="gene ID" value="ENSPKIG00000001615.1"/>
</dbReference>
<evidence type="ECO:0000256" key="9">
    <source>
        <dbReference type="ARBA" id="ARBA00022825"/>
    </source>
</evidence>
<feature type="disulfide bond" description="Interchain (between A and B chains)" evidence="16">
    <location>
        <begin position="316"/>
        <end position="447"/>
    </location>
</feature>
<dbReference type="PROSITE" id="PS01186">
    <property type="entry name" value="EGF_2"/>
    <property type="match status" value="1"/>
</dbReference>
<feature type="chain" id="PRO_5017299947" description="Plasminogen activator" evidence="19">
    <location>
        <begin position="20"/>
        <end position="576"/>
    </location>
</feature>
<dbReference type="Gene3D" id="2.40.10.10">
    <property type="entry name" value="Trypsin-like serine proteases"/>
    <property type="match status" value="2"/>
</dbReference>
<dbReference type="PROSITE" id="PS50070">
    <property type="entry name" value="KRINGLE_2"/>
    <property type="match status" value="2"/>
</dbReference>
<feature type="disulfide bond" evidence="16">
    <location>
        <begin position="38"/>
        <end position="66"/>
    </location>
</feature>
<dbReference type="PROSITE" id="PS50240">
    <property type="entry name" value="TRYPSIN_DOM"/>
    <property type="match status" value="1"/>
</dbReference>
<feature type="disulfide bond" evidence="16">
    <location>
        <begin position="64"/>
        <end position="74"/>
    </location>
</feature>
<feature type="disulfide bond" evidence="16">
    <location>
        <begin position="212"/>
        <end position="293"/>
    </location>
</feature>
<dbReference type="InterPro" id="IPR038178">
    <property type="entry name" value="Kringle_sf"/>
</dbReference>
<dbReference type="InterPro" id="IPR000083">
    <property type="entry name" value="Fibronectin_type1"/>
</dbReference>
<dbReference type="GO" id="GO:0005615">
    <property type="term" value="C:extracellular space"/>
    <property type="evidence" value="ECO:0007669"/>
    <property type="project" value="TreeGrafter"/>
</dbReference>
<feature type="disulfide bond" evidence="16">
    <location>
        <begin position="493"/>
        <end position="509"/>
    </location>
</feature>
<dbReference type="CDD" id="cd00054">
    <property type="entry name" value="EGF_CA"/>
    <property type="match status" value="1"/>
</dbReference>
<evidence type="ECO:0000256" key="15">
    <source>
        <dbReference type="PIRSR" id="PIRSR001145-1"/>
    </source>
</evidence>
<dbReference type="Gene3D" id="2.10.70.10">
    <property type="entry name" value="Complement Module, domain 1"/>
    <property type="match status" value="1"/>
</dbReference>
<feature type="disulfide bond" evidence="16">
    <location>
        <begin position="359"/>
        <end position="375"/>
    </location>
</feature>
<dbReference type="EC" id="3.4.21.68" evidence="14"/>
<evidence type="ECO:0000313" key="23">
    <source>
        <dbReference type="Ensembl" id="ENSPKIP00000014608.1"/>
    </source>
</evidence>
<dbReference type="Proteomes" id="UP000261540">
    <property type="component" value="Unplaced"/>
</dbReference>
<evidence type="ECO:0000256" key="12">
    <source>
        <dbReference type="ARBA" id="ARBA00023202"/>
    </source>
</evidence>
<feature type="disulfide bond" evidence="16">
    <location>
        <begin position="123"/>
        <end position="204"/>
    </location>
</feature>
<feature type="disulfide bond" evidence="16">
    <location>
        <begin position="144"/>
        <end position="186"/>
    </location>
</feature>
<evidence type="ECO:0000256" key="6">
    <source>
        <dbReference type="ARBA" id="ARBA00022670"/>
    </source>
</evidence>
<dbReference type="OrthoDB" id="6020543at2759"/>
<comment type="catalytic activity">
    <reaction evidence="13">
        <text>Preferential cleavage: Arg-|-Xaa, Lys-|-Xaa.</text>
        <dbReference type="EC" id="3.4.21.4"/>
    </reaction>
</comment>
<organism evidence="23 24">
    <name type="scientific">Paramormyrops kingsleyae</name>
    <dbReference type="NCBI Taxonomy" id="1676925"/>
    <lineage>
        <taxon>Eukaryota</taxon>
        <taxon>Metazoa</taxon>
        <taxon>Chordata</taxon>
        <taxon>Craniata</taxon>
        <taxon>Vertebrata</taxon>
        <taxon>Euteleostomi</taxon>
        <taxon>Actinopterygii</taxon>
        <taxon>Neopterygii</taxon>
        <taxon>Teleostei</taxon>
        <taxon>Osteoglossocephala</taxon>
        <taxon>Osteoglossomorpha</taxon>
        <taxon>Osteoglossiformes</taxon>
        <taxon>Mormyridae</taxon>
        <taxon>Paramormyrops</taxon>
    </lineage>
</organism>
<feature type="domain" description="Kringle" evidence="21">
    <location>
        <begin position="122"/>
        <end position="204"/>
    </location>
</feature>
<dbReference type="PROSITE" id="PS50026">
    <property type="entry name" value="EGF_3"/>
    <property type="match status" value="1"/>
</dbReference>
<dbReference type="InterPro" id="IPR018056">
    <property type="entry name" value="Kringle_CS"/>
</dbReference>
<dbReference type="PANTHER" id="PTHR24264:SF42">
    <property type="entry name" value="TISSUE-TYPE PLASMINOGEN ACTIVATOR"/>
    <property type="match status" value="1"/>
</dbReference>
<comment type="subcellular location">
    <subcellularLocation>
        <location evidence="2">Secreted</location>
        <location evidence="2">Extracellular space</location>
    </subcellularLocation>
</comment>
<dbReference type="AlphaFoldDB" id="A0A3B3R8B0"/>
<keyword evidence="7 19" id="KW-0732">Signal</keyword>
<dbReference type="InterPro" id="IPR026280">
    <property type="entry name" value="Tissue_plasm_act"/>
</dbReference>
<dbReference type="FunFam" id="2.40.10.10:FF:000003">
    <property type="entry name" value="Transmembrane serine protease 3"/>
    <property type="match status" value="1"/>
</dbReference>
<dbReference type="InterPro" id="IPR009003">
    <property type="entry name" value="Peptidase_S1_PA"/>
</dbReference>
<feature type="disulfide bond" evidence="16">
    <location>
        <begin position="461"/>
        <end position="530"/>
    </location>
</feature>
<dbReference type="Gene3D" id="2.10.25.10">
    <property type="entry name" value="Laminin"/>
    <property type="match status" value="1"/>
</dbReference>
<evidence type="ECO:0000259" key="20">
    <source>
        <dbReference type="PROSITE" id="PS50026"/>
    </source>
</evidence>
<evidence type="ECO:0000256" key="2">
    <source>
        <dbReference type="ARBA" id="ARBA00004239"/>
    </source>
</evidence>
<evidence type="ECO:0000256" key="18">
    <source>
        <dbReference type="PROSITE-ProRule" id="PRU00121"/>
    </source>
</evidence>
<comment type="catalytic activity">
    <reaction evidence="1 14">
        <text>Specific cleavage of Arg-|-Val bond in plasminogen to form plasmin.</text>
        <dbReference type="EC" id="3.4.21.68"/>
    </reaction>
</comment>
<dbReference type="PIRSF" id="PIRSF001145">
    <property type="entry name" value="Tissue_plasm_act"/>
    <property type="match status" value="1"/>
</dbReference>
<dbReference type="CDD" id="cd00108">
    <property type="entry name" value="KR"/>
    <property type="match status" value="2"/>
</dbReference>
<evidence type="ECO:0000256" key="11">
    <source>
        <dbReference type="ARBA" id="ARBA00023180"/>
    </source>
</evidence>
<dbReference type="InterPro" id="IPR033116">
    <property type="entry name" value="TRYPSIN_SER"/>
</dbReference>
<dbReference type="CDD" id="cd00190">
    <property type="entry name" value="Tryp_SPc"/>
    <property type="match status" value="1"/>
</dbReference>
<feature type="disulfide bond" evidence="16">
    <location>
        <begin position="520"/>
        <end position="548"/>
    </location>
</feature>
<feature type="disulfide bond" evidence="16">
    <location>
        <begin position="175"/>
        <end position="199"/>
    </location>
</feature>
<evidence type="ECO:0000256" key="16">
    <source>
        <dbReference type="PIRSR" id="PIRSR001145-3"/>
    </source>
</evidence>
<dbReference type="InterPro" id="IPR001314">
    <property type="entry name" value="Peptidase_S1A"/>
</dbReference>
<keyword evidence="24" id="KW-1185">Reference proteome</keyword>
<dbReference type="SMART" id="SM00130">
    <property type="entry name" value="KR"/>
    <property type="match status" value="2"/>
</dbReference>
<dbReference type="SMART" id="SM00181">
    <property type="entry name" value="EGF"/>
    <property type="match status" value="1"/>
</dbReference>
<name>A0A3B3R8B0_9TELE</name>
<evidence type="ECO:0000256" key="8">
    <source>
        <dbReference type="ARBA" id="ARBA00022801"/>
    </source>
</evidence>
<dbReference type="GO" id="GO:1901701">
    <property type="term" value="P:cellular response to oxygen-containing compound"/>
    <property type="evidence" value="ECO:0007669"/>
    <property type="project" value="UniProtKB-ARBA"/>
</dbReference>
<feature type="active site" description="Charge relay system" evidence="15">
    <location>
        <position position="374"/>
    </location>
</feature>
<keyword evidence="4 17" id="KW-0245">EGF-like domain</keyword>
<evidence type="ECO:0000256" key="7">
    <source>
        <dbReference type="ARBA" id="ARBA00022729"/>
    </source>
</evidence>
<dbReference type="PANTHER" id="PTHR24264">
    <property type="entry name" value="TRYPSIN-RELATED"/>
    <property type="match status" value="1"/>
</dbReference>
<dbReference type="GO" id="GO:0014909">
    <property type="term" value="P:smooth muscle cell migration"/>
    <property type="evidence" value="ECO:0007669"/>
    <property type="project" value="TreeGrafter"/>
</dbReference>
<dbReference type="InterPro" id="IPR018114">
    <property type="entry name" value="TRYPSIN_HIS"/>
</dbReference>
<dbReference type="SMART" id="SM00020">
    <property type="entry name" value="Tryp_SPc"/>
    <property type="match status" value="1"/>
</dbReference>
<keyword evidence="10 16" id="KW-1015">Disulfide bond</keyword>
<comment type="similarity">
    <text evidence="14">Belongs to the peptidase S1 family.</text>
</comment>
<sequence>MTAISALLLFVSALCLSLADQVTLHRFRRGTRRYREVCTDTLSTSVYARGATWLRWRGLQAEFCRCTSRGREQCHRVPVTTCYIPYCYNGGTCKEAVYTSDFLCVCQAGFTGLQCEINTAEKCIVGRGESYRGTWSVTQSGLSCLNWNSTALQGKKFNALKPRAGTQGLGNHNYCRNPDDDSTPWCYVYKGIQIEWEYCSLPSCPTDPDLECLKDTGKTYRGTATQTKTGQRCLPWDFPVLRSKVYNAWRSDAVNLGLASHSYCRNPDGDLAPWCHVYKGLKLTWEFCDIRLCEKPPLSPSISGIHAPTAMNRGTCGLREQRALQFRIRGGQKSDITLQPWQAAIRVYLPRPNIYSFFCGGVLIDSCWVLSAAHCFSEGYKAENLQVTLGRTFRLQNSSSDQIFGVEDYWVHDQYDEATEDNDIMLLKLKSDNGICAVYTPEVRPVCLPEPDLVLPEWTECEISGYGKDKEFDAEYSNQVKRGHVRLWPDSQCLPEKLSNRPVTQNMICAGDTRGLDDACKGDSGGPLVCPKDGRLTLLGIVSWGDGCGKKDVPGVYTRVTRYVSWITNKMQANSN</sequence>
<feature type="disulfide bond" evidence="16 17">
    <location>
        <begin position="87"/>
        <end position="104"/>
    </location>
</feature>
<protein>
    <recommendedName>
        <fullName evidence="14">Plasminogen activator</fullName>
        <ecNumber evidence="14">3.4.21.68</ecNumber>
    </recommendedName>
</protein>
<keyword evidence="6 14" id="KW-0645">Protease</keyword>
<feature type="domain" description="Peptidase S1" evidence="22">
    <location>
        <begin position="328"/>
        <end position="572"/>
    </location>
</feature>
<evidence type="ECO:0000259" key="21">
    <source>
        <dbReference type="PROSITE" id="PS50070"/>
    </source>
</evidence>
<dbReference type="Gene3D" id="2.40.20.10">
    <property type="entry name" value="Plasminogen Kringle 4"/>
    <property type="match status" value="2"/>
</dbReference>
<dbReference type="PRINTS" id="PR00722">
    <property type="entry name" value="CHYMOTRYPSIN"/>
</dbReference>
<dbReference type="PROSITE" id="PS00134">
    <property type="entry name" value="TRYPSIN_HIS"/>
    <property type="match status" value="1"/>
</dbReference>
<dbReference type="SUPFAM" id="SSF57603">
    <property type="entry name" value="FnI-like domain"/>
    <property type="match status" value="1"/>
</dbReference>
<dbReference type="GeneTree" id="ENSGT00940000158930"/>
<dbReference type="Pfam" id="PF00089">
    <property type="entry name" value="Trypsin"/>
    <property type="match status" value="1"/>
</dbReference>
<evidence type="ECO:0000256" key="14">
    <source>
        <dbReference type="PIRNR" id="PIRNR001145"/>
    </source>
</evidence>
<dbReference type="GO" id="GO:0031639">
    <property type="term" value="P:plasminogen activation"/>
    <property type="evidence" value="ECO:0007669"/>
    <property type="project" value="InterPro"/>
</dbReference>
<dbReference type="PROSITE" id="PS00021">
    <property type="entry name" value="KRINGLE_1"/>
    <property type="match status" value="2"/>
</dbReference>
<evidence type="ECO:0000256" key="10">
    <source>
        <dbReference type="ARBA" id="ARBA00023157"/>
    </source>
</evidence>
<feature type="domain" description="EGF-like" evidence="20">
    <location>
        <begin position="78"/>
        <end position="116"/>
    </location>
</feature>
<accession>A0A3B3R8B0</accession>
<dbReference type="PROSITE" id="PS01253">
    <property type="entry name" value="FN1_1"/>
    <property type="match status" value="1"/>
</dbReference>
<dbReference type="Pfam" id="PF00051">
    <property type="entry name" value="Kringle"/>
    <property type="match status" value="2"/>
</dbReference>
<evidence type="ECO:0000256" key="17">
    <source>
        <dbReference type="PROSITE-ProRule" id="PRU00076"/>
    </source>
</evidence>
<dbReference type="InterPro" id="IPR000742">
    <property type="entry name" value="EGF"/>
</dbReference>